<sequence length="174" mass="19687">EQDGGQQRHQRQRVPERHQHPGARRRGEAPQRQEQDERPQGARHVQRDQASHRRAGADGVRVQLGERVPGGVARDQRPAQVGHHAGTRHHRGVHQPRLHRRDATGGHHHRPLHRDGAGRVQAARVGEDHQQAGRVVLQAGDRRRDGVRDRRVRQHPQGGRRGRAGPLPPDRGRL</sequence>
<feature type="compositionally biased region" description="Basic and acidic residues" evidence="1">
    <location>
        <begin position="13"/>
        <end position="51"/>
    </location>
</feature>
<organism evidence="2">
    <name type="scientific">uncultured Gemmatimonadota bacterium</name>
    <dbReference type="NCBI Taxonomy" id="203437"/>
    <lineage>
        <taxon>Bacteria</taxon>
        <taxon>Pseudomonadati</taxon>
        <taxon>Gemmatimonadota</taxon>
        <taxon>environmental samples</taxon>
    </lineage>
</organism>
<feature type="compositionally biased region" description="Basic residues" evidence="1">
    <location>
        <begin position="150"/>
        <end position="163"/>
    </location>
</feature>
<gene>
    <name evidence="2" type="ORF">AVDCRST_MAG89-5482</name>
</gene>
<feature type="region of interest" description="Disordered" evidence="1">
    <location>
        <begin position="1"/>
        <end position="174"/>
    </location>
</feature>
<dbReference type="AlphaFoldDB" id="A0A6J4NAE7"/>
<name>A0A6J4NAE7_9BACT</name>
<feature type="non-terminal residue" evidence="2">
    <location>
        <position position="1"/>
    </location>
</feature>
<reference evidence="2" key="1">
    <citation type="submission" date="2020-02" db="EMBL/GenBank/DDBJ databases">
        <authorList>
            <person name="Meier V. D."/>
        </authorList>
    </citation>
    <scope>NUCLEOTIDE SEQUENCE</scope>
    <source>
        <strain evidence="2">AVDCRST_MAG89</strain>
    </source>
</reference>
<protein>
    <submittedName>
        <fullName evidence="2">Uncharacterized protein</fullName>
    </submittedName>
</protein>
<evidence type="ECO:0000313" key="2">
    <source>
        <dbReference type="EMBL" id="CAA9382269.1"/>
    </source>
</evidence>
<dbReference type="EMBL" id="CADCTV010001145">
    <property type="protein sequence ID" value="CAA9382269.1"/>
    <property type="molecule type" value="Genomic_DNA"/>
</dbReference>
<accession>A0A6J4NAE7</accession>
<feature type="non-terminal residue" evidence="2">
    <location>
        <position position="174"/>
    </location>
</feature>
<proteinExistence type="predicted"/>
<evidence type="ECO:0000256" key="1">
    <source>
        <dbReference type="SAM" id="MobiDB-lite"/>
    </source>
</evidence>
<feature type="compositionally biased region" description="Basic and acidic residues" evidence="1">
    <location>
        <begin position="140"/>
        <end position="149"/>
    </location>
</feature>
<feature type="compositionally biased region" description="Basic residues" evidence="1">
    <location>
        <begin position="85"/>
        <end position="112"/>
    </location>
</feature>